<dbReference type="PROSITE" id="PS51192">
    <property type="entry name" value="HELICASE_ATP_BIND_1"/>
    <property type="match status" value="1"/>
</dbReference>
<dbReference type="InterPro" id="IPR011545">
    <property type="entry name" value="DEAD/DEAH_box_helicase_dom"/>
</dbReference>
<dbReference type="InterPro" id="IPR027417">
    <property type="entry name" value="P-loop_NTPase"/>
</dbReference>
<dbReference type="PROSITE" id="PS51194">
    <property type="entry name" value="HELICASE_CTER"/>
    <property type="match status" value="1"/>
</dbReference>
<dbReference type="Gene3D" id="1.10.510.10">
    <property type="entry name" value="Transferase(Phosphotransferase) domain 1"/>
    <property type="match status" value="1"/>
</dbReference>
<dbReference type="EMBL" id="CALNXK010000035">
    <property type="protein sequence ID" value="CAH3121011.1"/>
    <property type="molecule type" value="Genomic_DNA"/>
</dbReference>
<evidence type="ECO:0000256" key="2">
    <source>
        <dbReference type="ARBA" id="ARBA00022741"/>
    </source>
</evidence>
<evidence type="ECO:0000256" key="8">
    <source>
        <dbReference type="PROSITE-ProRule" id="PRU10141"/>
    </source>
</evidence>
<dbReference type="PROSITE" id="PS00107">
    <property type="entry name" value="PROTEIN_KINASE_ATP"/>
    <property type="match status" value="1"/>
</dbReference>
<name>A0ABN8NXI2_9CNID</name>
<evidence type="ECO:0000256" key="5">
    <source>
        <dbReference type="ARBA" id="ARBA00022840"/>
    </source>
</evidence>
<keyword evidence="2 8" id="KW-0547">Nucleotide-binding</keyword>
<keyword evidence="14" id="KW-1185">Reference proteome</keyword>
<evidence type="ECO:0000256" key="7">
    <source>
        <dbReference type="ARBA" id="ARBA00034808"/>
    </source>
</evidence>
<dbReference type="InterPro" id="IPR004589">
    <property type="entry name" value="DNA_helicase_ATP-dep_RecQ"/>
</dbReference>
<feature type="domain" description="Helicase C-terminal" evidence="12">
    <location>
        <begin position="1049"/>
        <end position="1193"/>
    </location>
</feature>
<feature type="domain" description="Helicase ATP-binding" evidence="11">
    <location>
        <begin position="847"/>
        <end position="1017"/>
    </location>
</feature>
<dbReference type="PROSITE" id="PS50011">
    <property type="entry name" value="PROTEIN_KINASE_DOM"/>
    <property type="match status" value="1"/>
</dbReference>
<comment type="catalytic activity">
    <reaction evidence="6">
        <text>Couples ATP hydrolysis with the unwinding of duplex DNA by translocating in the 3'-5' direction.</text>
        <dbReference type="EC" id="5.6.2.4"/>
    </reaction>
</comment>
<evidence type="ECO:0000259" key="10">
    <source>
        <dbReference type="PROSITE" id="PS50011"/>
    </source>
</evidence>
<evidence type="ECO:0000256" key="4">
    <source>
        <dbReference type="ARBA" id="ARBA00022806"/>
    </source>
</evidence>
<dbReference type="SMART" id="SM00220">
    <property type="entry name" value="S_TKc"/>
    <property type="match status" value="1"/>
</dbReference>
<dbReference type="SUPFAM" id="SSF52540">
    <property type="entry name" value="P-loop containing nucleoside triphosphate hydrolases"/>
    <property type="match status" value="1"/>
</dbReference>
<reference evidence="13 14" key="1">
    <citation type="submission" date="2022-05" db="EMBL/GenBank/DDBJ databases">
        <authorList>
            <consortium name="Genoscope - CEA"/>
            <person name="William W."/>
        </authorList>
    </citation>
    <scope>NUCLEOTIDE SEQUENCE [LARGE SCALE GENOMIC DNA]</scope>
</reference>
<dbReference type="InterPro" id="IPR017441">
    <property type="entry name" value="Protein_kinase_ATP_BS"/>
</dbReference>
<gene>
    <name evidence="13" type="ORF">PLOB_00028384</name>
</gene>
<keyword evidence="3" id="KW-0378">Hydrolase</keyword>
<dbReference type="InterPro" id="IPR001650">
    <property type="entry name" value="Helicase_C-like"/>
</dbReference>
<dbReference type="InterPro" id="IPR000719">
    <property type="entry name" value="Prot_kinase_dom"/>
</dbReference>
<dbReference type="InterPro" id="IPR011009">
    <property type="entry name" value="Kinase-like_dom_sf"/>
</dbReference>
<dbReference type="InterPro" id="IPR014001">
    <property type="entry name" value="Helicase_ATP-bd"/>
</dbReference>
<dbReference type="InterPro" id="IPR036390">
    <property type="entry name" value="WH_DNA-bd_sf"/>
</dbReference>
<keyword evidence="4" id="KW-0347">Helicase</keyword>
<dbReference type="SUPFAM" id="SSF56112">
    <property type="entry name" value="Protein kinase-like (PK-like)"/>
    <property type="match status" value="1"/>
</dbReference>
<evidence type="ECO:0000313" key="14">
    <source>
        <dbReference type="Proteomes" id="UP001159405"/>
    </source>
</evidence>
<keyword evidence="5 8" id="KW-0067">ATP-binding</keyword>
<dbReference type="SMART" id="SM00487">
    <property type="entry name" value="DEXDc"/>
    <property type="match status" value="1"/>
</dbReference>
<dbReference type="SUPFAM" id="SSF46785">
    <property type="entry name" value="Winged helix' DNA-binding domain"/>
    <property type="match status" value="1"/>
</dbReference>
<protein>
    <recommendedName>
        <fullName evidence="7">DNA 3'-5' helicase</fullName>
        <ecNumber evidence="7">5.6.2.4</ecNumber>
    </recommendedName>
</protein>
<dbReference type="Gene3D" id="3.40.50.300">
    <property type="entry name" value="P-loop containing nucleotide triphosphate hydrolases"/>
    <property type="match status" value="2"/>
</dbReference>
<feature type="region of interest" description="Disordered" evidence="9">
    <location>
        <begin position="116"/>
        <end position="147"/>
    </location>
</feature>
<comment type="similarity">
    <text evidence="1">Belongs to the helicase family. RecQ subfamily.</text>
</comment>
<dbReference type="Pfam" id="PF00271">
    <property type="entry name" value="Helicase_C"/>
    <property type="match status" value="1"/>
</dbReference>
<dbReference type="InterPro" id="IPR036388">
    <property type="entry name" value="WH-like_DNA-bd_sf"/>
</dbReference>
<sequence>MAFIPSKSYAEVVIGTSSFVQCSWSHLQTQEEEEALRLAIKNSIGEKSTEEDLTITAEETSETFVKSRKKAKSKRPPTFELWGEEDYNPGYPCLPVAGYPYCEYSTVHRRETITLSKKSKEKVHSRPSKIPLGHSTGQCHSSVGKGKGGYRAGKTNLQEECYPLRIVAGGENVSLDPEKIELSKELIGSGATSRVFRGKFHHSEGAFTEIACKEYMTTITPKHKRKLFKEIECLKKLRHPNIVSHFGVDFTRSLVITELLEKKMTIDGEVETIHNARELLDLHEMQPLPWILRLKILKEVCCGLDFLHNNGIIHCDLKAGNIFIGENGNGGYVAKLGDFGTARFDFEQFSVSVLPSTADDQSLMCTAAYTAPELLARGSKPSRKSDIYSLGMIMAEFSLPNRSTPWEGEVINSSMIYDFVSKGERPTITEEDLLGLDSNVARQWKQLICDCWAQDASIRPTSNQVLAKMSTLYDSAGDESYKSLKRWRQENSDVSFISLSTHQGMAVETADEVVGSFVSENKVPDPELQHDLSLNVRANDGSNACVYLCTKIVDDLLKLSNDSFNDTAPVIKEVSERVITSLPKLINPARSVGKFADVQDALRLMQSERIITTDYDLEELLKQQTSTNLKEKEAYLKSAFFSLAKSVNEEGKAFAIYTCFPLSFLTGVYRNGFIIVDTHKVSKEVGGDQTGLLAFFNYNGKSKEGVIDSLVEWISLRMKGSIQDYSTQPHSLLQLKKKENLTAIEEDDDLLNEEMSDEELLNASIELEKKEKSFNSDDVEEMELSDQPPEVKAEFESNLSSAQKDETGPWVLPCMLPPPTNATEINWRGHLTRFGLNTFKPFQLNAVNTVESKMDAVVIQPTGSGKSLCYQLPAVFDLNSITVVVCPTVSLINSQLQDLQSKGIDAASVGPSSGGSKLQSVDVNSEAEIPSLLFTTPEYFVTKLKQELLKMQERLKLIVLDEVHKLFDRTAKFRESYDSIKSLKDDFPDTPIMTLTATLNDHHLRTLCSEHLRKPVLIRSSVNKKNIKLNIGKYVFKNKKTIPDPWESVARQIASAVNEEYAIVYMDFKKDVEVTVKSLKEAGIQDVKAYHGSLPHQQKAEIDREFRDKEFQILVATEAYEVGTHSPHVNIVFRIGCMRNVAVLVQEFGRAGRNNDASDGFLLLNENKDDQRLIFWTTSSSSEEFKLQKNDYEAAWKWIYGVQCGLCLRQSLLKNFEEVDVLEQPSPGECCSSCDILGERNFDIKDTAVLLLKAIKEMNEIGSIKGVSEDKLISWLRGAKRDWLSGEDIQKNIDRSETYGEGLFKDKACLSKDWWSSHLRQLAHLDFVNINFKIIRNSFFAKTSRTYLISSLGQQFLDNPRSIYILPPLCQDHQKGCERRESKQRDNNRATKHHLPKVRQLVKSKSSWFVINKKEDYEYPGFSSENIGGKIGYCENILNSQSFGSSKRPH</sequence>
<dbReference type="Gene3D" id="3.30.200.20">
    <property type="entry name" value="Phosphorylase Kinase, domain 1"/>
    <property type="match status" value="1"/>
</dbReference>
<feature type="domain" description="Protein kinase" evidence="10">
    <location>
        <begin position="181"/>
        <end position="472"/>
    </location>
</feature>
<dbReference type="Proteomes" id="UP001159405">
    <property type="component" value="Unassembled WGS sequence"/>
</dbReference>
<comment type="caution">
    <text evidence="13">The sequence shown here is derived from an EMBL/GenBank/DDBJ whole genome shotgun (WGS) entry which is preliminary data.</text>
</comment>
<accession>A0ABN8NXI2</accession>
<dbReference type="NCBIfam" id="TIGR00614">
    <property type="entry name" value="recQ_fam"/>
    <property type="match status" value="1"/>
</dbReference>
<feature type="binding site" evidence="8">
    <location>
        <position position="213"/>
    </location>
    <ligand>
        <name>ATP</name>
        <dbReference type="ChEBI" id="CHEBI:30616"/>
    </ligand>
</feature>
<evidence type="ECO:0000256" key="6">
    <source>
        <dbReference type="ARBA" id="ARBA00034617"/>
    </source>
</evidence>
<dbReference type="EC" id="5.6.2.4" evidence="7"/>
<dbReference type="PROSITE" id="PS00108">
    <property type="entry name" value="PROTEIN_KINASE_ST"/>
    <property type="match status" value="1"/>
</dbReference>
<dbReference type="Gene3D" id="1.10.10.10">
    <property type="entry name" value="Winged helix-like DNA-binding domain superfamily/Winged helix DNA-binding domain"/>
    <property type="match status" value="1"/>
</dbReference>
<proteinExistence type="inferred from homology"/>
<evidence type="ECO:0000313" key="13">
    <source>
        <dbReference type="EMBL" id="CAH3121011.1"/>
    </source>
</evidence>
<dbReference type="PANTHER" id="PTHR13710:SF147">
    <property type="entry name" value="DNA HELICASE"/>
    <property type="match status" value="1"/>
</dbReference>
<evidence type="ECO:0000256" key="9">
    <source>
        <dbReference type="SAM" id="MobiDB-lite"/>
    </source>
</evidence>
<dbReference type="InterPro" id="IPR008271">
    <property type="entry name" value="Ser/Thr_kinase_AS"/>
</dbReference>
<dbReference type="Pfam" id="PF00069">
    <property type="entry name" value="Pkinase"/>
    <property type="match status" value="1"/>
</dbReference>
<evidence type="ECO:0000256" key="3">
    <source>
        <dbReference type="ARBA" id="ARBA00022801"/>
    </source>
</evidence>
<feature type="compositionally biased region" description="Basic residues" evidence="9">
    <location>
        <begin position="117"/>
        <end position="127"/>
    </location>
</feature>
<dbReference type="SMART" id="SM00490">
    <property type="entry name" value="HELICc"/>
    <property type="match status" value="1"/>
</dbReference>
<evidence type="ECO:0000259" key="12">
    <source>
        <dbReference type="PROSITE" id="PS51194"/>
    </source>
</evidence>
<dbReference type="Pfam" id="PF00270">
    <property type="entry name" value="DEAD"/>
    <property type="match status" value="1"/>
</dbReference>
<evidence type="ECO:0000259" key="11">
    <source>
        <dbReference type="PROSITE" id="PS51192"/>
    </source>
</evidence>
<evidence type="ECO:0000256" key="1">
    <source>
        <dbReference type="ARBA" id="ARBA00005446"/>
    </source>
</evidence>
<organism evidence="13 14">
    <name type="scientific">Porites lobata</name>
    <dbReference type="NCBI Taxonomy" id="104759"/>
    <lineage>
        <taxon>Eukaryota</taxon>
        <taxon>Metazoa</taxon>
        <taxon>Cnidaria</taxon>
        <taxon>Anthozoa</taxon>
        <taxon>Hexacorallia</taxon>
        <taxon>Scleractinia</taxon>
        <taxon>Fungiina</taxon>
        <taxon>Poritidae</taxon>
        <taxon>Porites</taxon>
    </lineage>
</organism>
<dbReference type="PANTHER" id="PTHR13710">
    <property type="entry name" value="DNA HELICASE RECQ FAMILY MEMBER"/>
    <property type="match status" value="1"/>
</dbReference>